<evidence type="ECO:0000256" key="1">
    <source>
        <dbReference type="SAM" id="MobiDB-lite"/>
    </source>
</evidence>
<organism evidence="2 3">
    <name type="scientific">Galerina marginata (strain CBS 339.88)</name>
    <dbReference type="NCBI Taxonomy" id="685588"/>
    <lineage>
        <taxon>Eukaryota</taxon>
        <taxon>Fungi</taxon>
        <taxon>Dikarya</taxon>
        <taxon>Basidiomycota</taxon>
        <taxon>Agaricomycotina</taxon>
        <taxon>Agaricomycetes</taxon>
        <taxon>Agaricomycetidae</taxon>
        <taxon>Agaricales</taxon>
        <taxon>Agaricineae</taxon>
        <taxon>Strophariaceae</taxon>
        <taxon>Galerina</taxon>
    </lineage>
</organism>
<keyword evidence="3" id="KW-1185">Reference proteome</keyword>
<evidence type="ECO:0000313" key="2">
    <source>
        <dbReference type="EMBL" id="KDR86171.1"/>
    </source>
</evidence>
<feature type="region of interest" description="Disordered" evidence="1">
    <location>
        <begin position="46"/>
        <end position="71"/>
    </location>
</feature>
<dbReference type="EMBL" id="KL142367">
    <property type="protein sequence ID" value="KDR86171.1"/>
    <property type="molecule type" value="Genomic_DNA"/>
</dbReference>
<proteinExistence type="predicted"/>
<dbReference type="AlphaFoldDB" id="A0A067TSK8"/>
<feature type="compositionally biased region" description="Basic and acidic residues" evidence="1">
    <location>
        <begin position="46"/>
        <end position="62"/>
    </location>
</feature>
<accession>A0A067TSK8</accession>
<evidence type="ECO:0000313" key="3">
    <source>
        <dbReference type="Proteomes" id="UP000027222"/>
    </source>
</evidence>
<gene>
    <name evidence="2" type="ORF">GALMADRAFT_132754</name>
</gene>
<dbReference type="Proteomes" id="UP000027222">
    <property type="component" value="Unassembled WGS sequence"/>
</dbReference>
<name>A0A067TSK8_GALM3</name>
<reference evidence="3" key="1">
    <citation type="journal article" date="2014" name="Proc. Natl. Acad. Sci. U.S.A.">
        <title>Extensive sampling of basidiomycete genomes demonstrates inadequacy of the white-rot/brown-rot paradigm for wood decay fungi.</title>
        <authorList>
            <person name="Riley R."/>
            <person name="Salamov A.A."/>
            <person name="Brown D.W."/>
            <person name="Nagy L.G."/>
            <person name="Floudas D."/>
            <person name="Held B.W."/>
            <person name="Levasseur A."/>
            <person name="Lombard V."/>
            <person name="Morin E."/>
            <person name="Otillar R."/>
            <person name="Lindquist E.A."/>
            <person name="Sun H."/>
            <person name="LaButti K.M."/>
            <person name="Schmutz J."/>
            <person name="Jabbour D."/>
            <person name="Luo H."/>
            <person name="Baker S.E."/>
            <person name="Pisabarro A.G."/>
            <person name="Walton J.D."/>
            <person name="Blanchette R.A."/>
            <person name="Henrissat B."/>
            <person name="Martin F."/>
            <person name="Cullen D."/>
            <person name="Hibbett D.S."/>
            <person name="Grigoriev I.V."/>
        </authorList>
    </citation>
    <scope>NUCLEOTIDE SEQUENCE [LARGE SCALE GENOMIC DNA]</scope>
    <source>
        <strain evidence="3">CBS 339.88</strain>
    </source>
</reference>
<dbReference type="HOGENOM" id="CLU_1396406_0_0_1"/>
<protein>
    <submittedName>
        <fullName evidence="2">Uncharacterized protein</fullName>
    </submittedName>
</protein>
<sequence>MRGALQAGRGGRILSRPLPWMIQERETKDRRRRVITFNLQGKNDAVEENKRREAQLEAEGARAHGNGSLGRSTSQASIRAVEIFETDQLEMRAAFQNILLTSDDPIEPDISPGDPIPAEFAGNLMIFFDRISLFGLKDSGQSMLKKSEDAVPANAGMEKWEERAGIILRRHGELFVVVVEQELITLQPLIGHTDI</sequence>